<feature type="domain" description="C2H2-type" evidence="16">
    <location>
        <begin position="470"/>
        <end position="499"/>
    </location>
</feature>
<dbReference type="KEGG" id="bfo:118431707"/>
<organism evidence="17 18">
    <name type="scientific">Branchiostoma floridae</name>
    <name type="common">Florida lancelet</name>
    <name type="synonym">Amphioxus</name>
    <dbReference type="NCBI Taxonomy" id="7739"/>
    <lineage>
        <taxon>Eukaryota</taxon>
        <taxon>Metazoa</taxon>
        <taxon>Chordata</taxon>
        <taxon>Cephalochordata</taxon>
        <taxon>Leptocardii</taxon>
        <taxon>Amphioxiformes</taxon>
        <taxon>Branchiostomatidae</taxon>
        <taxon>Branchiostoma</taxon>
    </lineage>
</organism>
<evidence type="ECO:0000313" key="17">
    <source>
        <dbReference type="Proteomes" id="UP000001554"/>
    </source>
</evidence>
<feature type="region of interest" description="Disordered" evidence="15">
    <location>
        <begin position="54"/>
        <end position="73"/>
    </location>
</feature>
<evidence type="ECO:0000256" key="12">
    <source>
        <dbReference type="ARBA" id="ARBA00023163"/>
    </source>
</evidence>
<keyword evidence="5" id="KW-0677">Repeat</keyword>
<dbReference type="FunFam" id="3.30.160.60:FF:000237">
    <property type="entry name" value="Krueppel-like factor 2"/>
    <property type="match status" value="1"/>
</dbReference>
<dbReference type="InterPro" id="IPR036236">
    <property type="entry name" value="Znf_C2H2_sf"/>
</dbReference>
<evidence type="ECO:0000256" key="3">
    <source>
        <dbReference type="ARBA" id="ARBA00022553"/>
    </source>
</evidence>
<dbReference type="GO" id="GO:0000978">
    <property type="term" value="F:RNA polymerase II cis-regulatory region sequence-specific DNA binding"/>
    <property type="evidence" value="ECO:0000318"/>
    <property type="project" value="GO_Central"/>
</dbReference>
<dbReference type="OrthoDB" id="4748970at2759"/>
<evidence type="ECO:0000313" key="18">
    <source>
        <dbReference type="RefSeq" id="XP_035698863.1"/>
    </source>
</evidence>
<dbReference type="PROSITE" id="PS50157">
    <property type="entry name" value="ZINC_FINGER_C2H2_2"/>
    <property type="match status" value="3"/>
</dbReference>
<reference evidence="18" key="2">
    <citation type="submission" date="2025-08" db="UniProtKB">
        <authorList>
            <consortium name="RefSeq"/>
        </authorList>
    </citation>
    <scope>IDENTIFICATION</scope>
    <source>
        <strain evidence="18">S238N-H82</strain>
        <tissue evidence="18">Testes</tissue>
    </source>
</reference>
<dbReference type="FunFam" id="3.30.160.60:FF:000624">
    <property type="entry name" value="zinc finger protein 697"/>
    <property type="match status" value="1"/>
</dbReference>
<keyword evidence="12" id="KW-0804">Transcription</keyword>
<dbReference type="GO" id="GO:0000981">
    <property type="term" value="F:DNA-binding transcription factor activity, RNA polymerase II-specific"/>
    <property type="evidence" value="ECO:0000318"/>
    <property type="project" value="GO_Central"/>
</dbReference>
<dbReference type="InterPro" id="IPR013087">
    <property type="entry name" value="Znf_C2H2_type"/>
</dbReference>
<dbReference type="GeneID" id="118431707"/>
<dbReference type="Pfam" id="PF00096">
    <property type="entry name" value="zf-C2H2"/>
    <property type="match status" value="3"/>
</dbReference>
<sequence length="553" mass="61112">MPLMMDPLFSEGAESPTFSDSFEDRSSYLEQVWLDMDSLLYEDVPPFESPLYKSGVSSASPSGGLSEDCWSDPETELGVPAGVEYKCEVMLKIKREADDETVACKRLRRESTDAGSPASPQSAKLESDAASDSGISSTGGSVIAPETFMTTNPHPAHENLKRNVLQTAFNSVLEEIFNDQSSQLTETTDLIQKALNSCDMEGHDMSGASPTAAPAPPRQITNTNTAFSAEQKASGLPQDLSELLDFDFILNAGVPTQGTQNSYPNSTWFSHNFPSFSTAQGQQQQHVPTTQAYSNTSAVVPKSEGIHPANFFPQSQQQTTQRPKLLPLSQLQKLKELQELSKIASNRQGARQTSPYHHQQNNMSPPTTPESELASFGAQRHPTPSSQSSSKAWGVINFPASYGRQGVDKNGHPMSQTMHNMHNMVITPPSSPLVDLLGGSKSCASVILPEEKPKRQRRRWAKNNGQKPTHTCQYPGCGKVYTKSSHLKAHTRTHTGEKPYHCNWEGCGWKFARSDELTRHYRKHTGVRPFQCQLCDRSFSRSDHLTLHMKRHM</sequence>
<evidence type="ECO:0000256" key="5">
    <source>
        <dbReference type="ARBA" id="ARBA00022737"/>
    </source>
</evidence>
<keyword evidence="13" id="KW-0539">Nucleus</keyword>
<dbReference type="PROSITE" id="PS00028">
    <property type="entry name" value="ZINC_FINGER_C2H2_1"/>
    <property type="match status" value="3"/>
</dbReference>
<feature type="region of interest" description="Disordered" evidence="15">
    <location>
        <begin position="1"/>
        <end position="21"/>
    </location>
</feature>
<feature type="domain" description="C2H2-type" evidence="16">
    <location>
        <begin position="530"/>
        <end position="553"/>
    </location>
</feature>
<feature type="region of interest" description="Disordered" evidence="15">
    <location>
        <begin position="108"/>
        <end position="148"/>
    </location>
</feature>
<comment type="similarity">
    <text evidence="2">Belongs to the krueppel C2H2-type zinc-finger protein family.</text>
</comment>
<dbReference type="AlphaFoldDB" id="A0A9J7MCT6"/>
<feature type="compositionally biased region" description="Polar residues" evidence="15">
    <location>
        <begin position="382"/>
        <end position="391"/>
    </location>
</feature>
<dbReference type="GO" id="GO:0006357">
    <property type="term" value="P:regulation of transcription by RNA polymerase II"/>
    <property type="evidence" value="ECO:0000318"/>
    <property type="project" value="GO_Central"/>
</dbReference>
<name>A0A9J7MCT6_BRAFL</name>
<gene>
    <name evidence="18" type="primary">LOC118431707</name>
</gene>
<feature type="region of interest" description="Disordered" evidence="15">
    <location>
        <begin position="344"/>
        <end position="392"/>
    </location>
</feature>
<dbReference type="GO" id="GO:0008270">
    <property type="term" value="F:zinc ion binding"/>
    <property type="evidence" value="ECO:0007669"/>
    <property type="project" value="UniProtKB-KW"/>
</dbReference>
<evidence type="ECO:0000256" key="8">
    <source>
        <dbReference type="ARBA" id="ARBA00022843"/>
    </source>
</evidence>
<evidence type="ECO:0000256" key="11">
    <source>
        <dbReference type="ARBA" id="ARBA00023159"/>
    </source>
</evidence>
<dbReference type="Gene3D" id="3.30.160.60">
    <property type="entry name" value="Classic Zinc Finger"/>
    <property type="match status" value="3"/>
</dbReference>
<dbReference type="FunFam" id="3.30.160.60:FF:000018">
    <property type="entry name" value="Krueppel-like factor 15"/>
    <property type="match status" value="1"/>
</dbReference>
<keyword evidence="11" id="KW-0010">Activator</keyword>
<dbReference type="GO" id="GO:0045893">
    <property type="term" value="P:positive regulation of DNA-templated transcription"/>
    <property type="evidence" value="ECO:0007669"/>
    <property type="project" value="UniProtKB-ARBA"/>
</dbReference>
<evidence type="ECO:0000259" key="16">
    <source>
        <dbReference type="PROSITE" id="PS50157"/>
    </source>
</evidence>
<evidence type="ECO:0000256" key="7">
    <source>
        <dbReference type="ARBA" id="ARBA00022833"/>
    </source>
</evidence>
<keyword evidence="8" id="KW-0832">Ubl conjugation</keyword>
<keyword evidence="10" id="KW-0238">DNA-binding</keyword>
<evidence type="ECO:0000256" key="14">
    <source>
        <dbReference type="PROSITE-ProRule" id="PRU00042"/>
    </source>
</evidence>
<dbReference type="PANTHER" id="PTHR23235:SF158">
    <property type="entry name" value="C2H2-TYPE DOMAIN-CONTAINING PROTEIN"/>
    <property type="match status" value="1"/>
</dbReference>
<dbReference type="OMA" id="NSTWYSH"/>
<evidence type="ECO:0000256" key="13">
    <source>
        <dbReference type="ARBA" id="ARBA00023242"/>
    </source>
</evidence>
<keyword evidence="3" id="KW-0597">Phosphoprotein</keyword>
<evidence type="ECO:0000256" key="15">
    <source>
        <dbReference type="SAM" id="MobiDB-lite"/>
    </source>
</evidence>
<evidence type="ECO:0000256" key="9">
    <source>
        <dbReference type="ARBA" id="ARBA00023015"/>
    </source>
</evidence>
<keyword evidence="4" id="KW-0479">Metal-binding</keyword>
<protein>
    <submittedName>
        <fullName evidence="18">Krueppel-like factor 5 isoform X1</fullName>
    </submittedName>
</protein>
<feature type="compositionally biased region" description="Polar residues" evidence="15">
    <location>
        <begin position="344"/>
        <end position="365"/>
    </location>
</feature>
<dbReference type="Proteomes" id="UP000001554">
    <property type="component" value="Chromosome 15"/>
</dbReference>
<dbReference type="PANTHER" id="PTHR23235">
    <property type="entry name" value="KRUEPPEL-LIKE TRANSCRIPTION FACTOR"/>
    <property type="match status" value="1"/>
</dbReference>
<dbReference type="SUPFAM" id="SSF57667">
    <property type="entry name" value="beta-beta-alpha zinc fingers"/>
    <property type="match status" value="2"/>
</dbReference>
<evidence type="ECO:0000256" key="10">
    <source>
        <dbReference type="ARBA" id="ARBA00023125"/>
    </source>
</evidence>
<dbReference type="SMART" id="SM00355">
    <property type="entry name" value="ZnF_C2H2"/>
    <property type="match status" value="3"/>
</dbReference>
<dbReference type="GO" id="GO:0005634">
    <property type="term" value="C:nucleus"/>
    <property type="evidence" value="ECO:0007669"/>
    <property type="project" value="UniProtKB-SubCell"/>
</dbReference>
<keyword evidence="6 14" id="KW-0863">Zinc-finger</keyword>
<evidence type="ECO:0000256" key="2">
    <source>
        <dbReference type="ARBA" id="ARBA00006991"/>
    </source>
</evidence>
<accession>A0A9J7MCT6</accession>
<keyword evidence="9" id="KW-0805">Transcription regulation</keyword>
<comment type="subcellular location">
    <subcellularLocation>
        <location evidence="1">Nucleus</location>
    </subcellularLocation>
</comment>
<evidence type="ECO:0000256" key="6">
    <source>
        <dbReference type="ARBA" id="ARBA00022771"/>
    </source>
</evidence>
<dbReference type="RefSeq" id="XP_035698863.1">
    <property type="nucleotide sequence ID" value="XM_035842970.1"/>
</dbReference>
<keyword evidence="7" id="KW-0862">Zinc</keyword>
<evidence type="ECO:0000256" key="4">
    <source>
        <dbReference type="ARBA" id="ARBA00022723"/>
    </source>
</evidence>
<evidence type="ECO:0000256" key="1">
    <source>
        <dbReference type="ARBA" id="ARBA00004123"/>
    </source>
</evidence>
<keyword evidence="17" id="KW-1185">Reference proteome</keyword>
<feature type="domain" description="C2H2-type" evidence="16">
    <location>
        <begin position="500"/>
        <end position="529"/>
    </location>
</feature>
<reference evidence="17" key="1">
    <citation type="journal article" date="2020" name="Nat. Ecol. Evol.">
        <title>Deeply conserved synteny resolves early events in vertebrate evolution.</title>
        <authorList>
            <person name="Simakov O."/>
            <person name="Marletaz F."/>
            <person name="Yue J.X."/>
            <person name="O'Connell B."/>
            <person name="Jenkins J."/>
            <person name="Brandt A."/>
            <person name="Calef R."/>
            <person name="Tung C.H."/>
            <person name="Huang T.K."/>
            <person name="Schmutz J."/>
            <person name="Satoh N."/>
            <person name="Yu J.K."/>
            <person name="Putnam N.H."/>
            <person name="Green R.E."/>
            <person name="Rokhsar D.S."/>
        </authorList>
    </citation>
    <scope>NUCLEOTIDE SEQUENCE [LARGE SCALE GENOMIC DNA]</scope>
    <source>
        <strain evidence="17">S238N-H82</strain>
    </source>
</reference>
<proteinExistence type="inferred from homology"/>